<dbReference type="Proteomes" id="UP000002613">
    <property type="component" value="Chromosome"/>
</dbReference>
<dbReference type="GO" id="GO:0006935">
    <property type="term" value="P:chemotaxis"/>
    <property type="evidence" value="ECO:0007669"/>
    <property type="project" value="UniProtKB-KW"/>
</dbReference>
<evidence type="ECO:0000259" key="3">
    <source>
        <dbReference type="Pfam" id="PF04509"/>
    </source>
</evidence>
<dbReference type="HOGENOM" id="CLU_087860_2_0_2"/>
<evidence type="ECO:0000256" key="2">
    <source>
        <dbReference type="ARBA" id="ARBA00022801"/>
    </source>
</evidence>
<dbReference type="KEGG" id="fpl:Ferp_1074"/>
<dbReference type="PaxDb" id="589924-Ferp_1074"/>
<name>D3RXM0_FERPA</name>
<dbReference type="eggNOG" id="arCOG02381">
    <property type="taxonomic scope" value="Archaea"/>
</dbReference>
<keyword evidence="1" id="KW-0145">Chemotaxis</keyword>
<dbReference type="Gene3D" id="3.40.1550.10">
    <property type="entry name" value="CheC-like"/>
    <property type="match status" value="1"/>
</dbReference>
<dbReference type="CDD" id="cd17909">
    <property type="entry name" value="CheC_ClassI"/>
    <property type="match status" value="1"/>
</dbReference>
<dbReference type="InterPro" id="IPR028976">
    <property type="entry name" value="CheC-like_sf"/>
</dbReference>
<dbReference type="PANTHER" id="PTHR43693:SF1">
    <property type="entry name" value="PROTEIN PHOSPHATASE CHEZ"/>
    <property type="match status" value="1"/>
</dbReference>
<dbReference type="Pfam" id="PF04509">
    <property type="entry name" value="CheC"/>
    <property type="match status" value="2"/>
</dbReference>
<dbReference type="EMBL" id="CP001899">
    <property type="protein sequence ID" value="ADC65233.1"/>
    <property type="molecule type" value="Genomic_DNA"/>
</dbReference>
<dbReference type="GeneID" id="8778584"/>
<dbReference type="InterPro" id="IPR050992">
    <property type="entry name" value="CheZ_family_phosphatases"/>
</dbReference>
<proteinExistence type="predicted"/>
<evidence type="ECO:0000313" key="5">
    <source>
        <dbReference type="Proteomes" id="UP000002613"/>
    </source>
</evidence>
<dbReference type="OrthoDB" id="182374at2157"/>
<feature type="domain" description="CheC-like protein" evidence="3">
    <location>
        <begin position="106"/>
        <end position="140"/>
    </location>
</feature>
<reference evidence="4 5" key="2">
    <citation type="journal article" date="2011" name="Stand. Genomic Sci.">
        <title>Complete genome sequence of Ferroglobus placidus AEDII12DO.</title>
        <authorList>
            <person name="Anderson I."/>
            <person name="Risso C."/>
            <person name="Holmes D."/>
            <person name="Lucas S."/>
            <person name="Copeland A."/>
            <person name="Lapidus A."/>
            <person name="Cheng J.F."/>
            <person name="Bruce D."/>
            <person name="Goodwin L."/>
            <person name="Pitluck S."/>
            <person name="Saunders E."/>
            <person name="Brettin T."/>
            <person name="Detter J.C."/>
            <person name="Han C."/>
            <person name="Tapia R."/>
            <person name="Larimer F."/>
            <person name="Land M."/>
            <person name="Hauser L."/>
            <person name="Woyke T."/>
            <person name="Lovley D."/>
            <person name="Kyrpides N."/>
            <person name="Ivanova N."/>
        </authorList>
    </citation>
    <scope>NUCLEOTIDE SEQUENCE [LARGE SCALE GENOMIC DNA]</scope>
    <source>
        <strain evidence="5">DSM 10642 / AEDII12DO</strain>
    </source>
</reference>
<evidence type="ECO:0000256" key="1">
    <source>
        <dbReference type="ARBA" id="ARBA00022500"/>
    </source>
</evidence>
<dbReference type="AlphaFoldDB" id="D3RXM0"/>
<feature type="domain" description="CheC-like protein" evidence="3">
    <location>
        <begin position="10"/>
        <end position="47"/>
    </location>
</feature>
<protein>
    <submittedName>
        <fullName evidence="4">CheC, inhibitor of MCP methylation</fullName>
    </submittedName>
</protein>
<accession>D3RXM0</accession>
<organism evidence="4 5">
    <name type="scientific">Ferroglobus placidus (strain DSM 10642 / AEDII12DO)</name>
    <dbReference type="NCBI Taxonomy" id="589924"/>
    <lineage>
        <taxon>Archaea</taxon>
        <taxon>Methanobacteriati</taxon>
        <taxon>Methanobacteriota</taxon>
        <taxon>Archaeoglobi</taxon>
        <taxon>Archaeoglobales</taxon>
        <taxon>Archaeoglobaceae</taxon>
        <taxon>Ferroglobus</taxon>
    </lineage>
</organism>
<reference evidence="5" key="1">
    <citation type="submission" date="2010-02" db="EMBL/GenBank/DDBJ databases">
        <title>Complete sequence of Ferroglobus placidus DSM 10642.</title>
        <authorList>
            <consortium name="US DOE Joint Genome Institute"/>
            <person name="Lucas S."/>
            <person name="Copeland A."/>
            <person name="Lapidus A."/>
            <person name="Cheng J.-F."/>
            <person name="Bruce D."/>
            <person name="Goodwin L."/>
            <person name="Pitluck S."/>
            <person name="Saunders E."/>
            <person name="Brettin T."/>
            <person name="Detter J.C."/>
            <person name="Han C."/>
            <person name="Tapia R."/>
            <person name="Larimer F."/>
            <person name="Land M."/>
            <person name="Hauser L."/>
            <person name="Kyrpides N."/>
            <person name="Ivanova N."/>
            <person name="Holmes D."/>
            <person name="Lovley D."/>
            <person name="Kyrpides N."/>
            <person name="Anderson I.J."/>
            <person name="Woyke T."/>
        </authorList>
    </citation>
    <scope>NUCLEOTIDE SEQUENCE [LARGE SCALE GENOMIC DNA]</scope>
    <source>
        <strain evidence="5">DSM 10642 / AEDII12DO</strain>
    </source>
</reference>
<dbReference type="RefSeq" id="WP_012965576.1">
    <property type="nucleotide sequence ID" value="NC_013849.1"/>
</dbReference>
<dbReference type="InterPro" id="IPR007597">
    <property type="entry name" value="CheC"/>
</dbReference>
<dbReference type="GO" id="GO:0016787">
    <property type="term" value="F:hydrolase activity"/>
    <property type="evidence" value="ECO:0007669"/>
    <property type="project" value="UniProtKB-KW"/>
</dbReference>
<dbReference type="PANTHER" id="PTHR43693">
    <property type="entry name" value="PROTEIN PHOSPHATASE CHEZ"/>
    <property type="match status" value="1"/>
</dbReference>
<dbReference type="STRING" id="589924.Ferp_1074"/>
<dbReference type="SUPFAM" id="SSF103039">
    <property type="entry name" value="CheC-like"/>
    <property type="match status" value="1"/>
</dbReference>
<keyword evidence="2" id="KW-0378">Hydrolase</keyword>
<sequence>MKGFDNLTPEELDVLREVGNVGVGNASTALSQLLGKTIEISVPRVIIAKLNEIGEYIKPDEVIVGTVVGLNDLENNTPGYLYLVFPSETSNKIAEILVGDTSDKSMVESVVMEISNILASHFCDAIATMLNTVLIPTPPNYAEDYSIAVIDALIAKLAERSDSIIIFETELKDEQSVIDIILMLIPSESFLNYIVELLEMVG</sequence>
<evidence type="ECO:0000313" key="4">
    <source>
        <dbReference type="EMBL" id="ADC65233.1"/>
    </source>
</evidence>
<gene>
    <name evidence="4" type="ordered locus">Ferp_1074</name>
</gene>
<keyword evidence="5" id="KW-1185">Reference proteome</keyword>